<dbReference type="Pfam" id="PF04552">
    <property type="entry name" value="Sigma54_DBD"/>
    <property type="match status" value="1"/>
</dbReference>
<keyword evidence="5" id="KW-0805">Transcription regulation</keyword>
<keyword evidence="2" id="KW-0240">DNA-directed RNA polymerase</keyword>
<evidence type="ECO:0000256" key="2">
    <source>
        <dbReference type="ARBA" id="ARBA00022478"/>
    </source>
</evidence>
<keyword evidence="3" id="KW-0808">Transferase</keyword>
<evidence type="ECO:0000259" key="9">
    <source>
        <dbReference type="Pfam" id="PF04552"/>
    </source>
</evidence>
<dbReference type="GO" id="GO:0016779">
    <property type="term" value="F:nucleotidyltransferase activity"/>
    <property type="evidence" value="ECO:0007669"/>
    <property type="project" value="UniProtKB-KW"/>
</dbReference>
<evidence type="ECO:0000256" key="8">
    <source>
        <dbReference type="ARBA" id="ARBA00023163"/>
    </source>
</evidence>
<keyword evidence="7" id="KW-0238">DNA-binding</keyword>
<dbReference type="Proteomes" id="UP000253934">
    <property type="component" value="Unassembled WGS sequence"/>
</dbReference>
<dbReference type="Pfam" id="PF04963">
    <property type="entry name" value="Sigma54_CBD"/>
    <property type="match status" value="1"/>
</dbReference>
<dbReference type="AlphaFoldDB" id="A0A369KQV0"/>
<accession>A0A369KQV0</accession>
<dbReference type="PIRSF" id="PIRSF000774">
    <property type="entry name" value="RpoN"/>
    <property type="match status" value="1"/>
</dbReference>
<name>A0A369KQV0_9BACT</name>
<organism evidence="11 12">
    <name type="scientific">Spirobacillus cienkowskii</name>
    <dbReference type="NCBI Taxonomy" id="495820"/>
    <lineage>
        <taxon>Bacteria</taxon>
        <taxon>Pseudomonadati</taxon>
        <taxon>Bdellovibrionota</taxon>
        <taxon>Oligoflexia</taxon>
        <taxon>Silvanigrellales</taxon>
        <taxon>Spirobacillus</taxon>
    </lineage>
</organism>
<evidence type="ECO:0000256" key="7">
    <source>
        <dbReference type="ARBA" id="ARBA00023125"/>
    </source>
</evidence>
<dbReference type="NCBIfam" id="TIGR02395">
    <property type="entry name" value="rpoN_sigma"/>
    <property type="match status" value="1"/>
</dbReference>
<dbReference type="PANTHER" id="PTHR32248">
    <property type="entry name" value="RNA POLYMERASE SIGMA-54 FACTOR"/>
    <property type="match status" value="1"/>
</dbReference>
<dbReference type="Gene3D" id="1.10.10.1330">
    <property type="entry name" value="RNA polymerase sigma-54 factor, core-binding domain"/>
    <property type="match status" value="1"/>
</dbReference>
<evidence type="ECO:0000256" key="5">
    <source>
        <dbReference type="ARBA" id="ARBA00023015"/>
    </source>
</evidence>
<dbReference type="PANTHER" id="PTHR32248:SF4">
    <property type="entry name" value="RNA POLYMERASE SIGMA-54 FACTOR"/>
    <property type="match status" value="1"/>
</dbReference>
<gene>
    <name evidence="11" type="primary">rpoN</name>
    <name evidence="11" type="ORF">DCC88_06355</name>
</gene>
<protein>
    <submittedName>
        <fullName evidence="11">RNA polymerase sigma-54 factor</fullName>
    </submittedName>
</protein>
<dbReference type="Pfam" id="PF00309">
    <property type="entry name" value="Sigma54_AID"/>
    <property type="match status" value="1"/>
</dbReference>
<dbReference type="GO" id="GO:0003677">
    <property type="term" value="F:DNA binding"/>
    <property type="evidence" value="ECO:0007669"/>
    <property type="project" value="UniProtKB-KW"/>
</dbReference>
<evidence type="ECO:0000259" key="10">
    <source>
        <dbReference type="Pfam" id="PF04963"/>
    </source>
</evidence>
<dbReference type="InterPro" id="IPR000394">
    <property type="entry name" value="RNA_pol_sigma_54"/>
</dbReference>
<evidence type="ECO:0000313" key="12">
    <source>
        <dbReference type="Proteomes" id="UP000253934"/>
    </source>
</evidence>
<feature type="domain" description="RNA polymerase sigma factor 54 DNA-binding" evidence="9">
    <location>
        <begin position="310"/>
        <end position="467"/>
    </location>
</feature>
<dbReference type="PROSITE" id="PS00717">
    <property type="entry name" value="SIGMA54_1"/>
    <property type="match status" value="1"/>
</dbReference>
<feature type="domain" description="RNA polymerase sigma factor 54 core-binding" evidence="10">
    <location>
        <begin position="106"/>
        <end position="289"/>
    </location>
</feature>
<reference evidence="11" key="1">
    <citation type="submission" date="2018-04" db="EMBL/GenBank/DDBJ databases">
        <title>Draft genome sequence of the Candidatus Spirobacillus cienkowskii, a pathogen of freshwater Daphnia species, reconstructed from hemolymph metagenomic reads.</title>
        <authorList>
            <person name="Bresciani L."/>
            <person name="Lemos L.N."/>
            <person name="Wale N."/>
            <person name="Lin J.Y."/>
            <person name="Fernandes G.R."/>
            <person name="Duffy M.A."/>
            <person name="Rodrigues J.M."/>
        </authorList>
    </citation>
    <scope>NUCLEOTIDE SEQUENCE [LARGE SCALE GENOMIC DNA]</scope>
    <source>
        <strain evidence="11">Binning01</strain>
    </source>
</reference>
<evidence type="ECO:0000256" key="3">
    <source>
        <dbReference type="ARBA" id="ARBA00022679"/>
    </source>
</evidence>
<keyword evidence="6" id="KW-0731">Sigma factor</keyword>
<dbReference type="PRINTS" id="PR00045">
    <property type="entry name" value="SIGMA54FCT"/>
</dbReference>
<evidence type="ECO:0000313" key="11">
    <source>
        <dbReference type="EMBL" id="RDB36198.1"/>
    </source>
</evidence>
<dbReference type="GO" id="GO:0001216">
    <property type="term" value="F:DNA-binding transcription activator activity"/>
    <property type="evidence" value="ECO:0007669"/>
    <property type="project" value="InterPro"/>
</dbReference>
<keyword evidence="8" id="KW-0804">Transcription</keyword>
<evidence type="ECO:0000256" key="1">
    <source>
        <dbReference type="ARBA" id="ARBA00008798"/>
    </source>
</evidence>
<evidence type="ECO:0000256" key="6">
    <source>
        <dbReference type="ARBA" id="ARBA00023082"/>
    </source>
</evidence>
<dbReference type="GO" id="GO:0006352">
    <property type="term" value="P:DNA-templated transcription initiation"/>
    <property type="evidence" value="ECO:0007669"/>
    <property type="project" value="InterPro"/>
</dbReference>
<dbReference type="InterPro" id="IPR038709">
    <property type="entry name" value="RpoN_core-bd_sf"/>
</dbReference>
<proteinExistence type="inferred from homology"/>
<dbReference type="InterPro" id="IPR007046">
    <property type="entry name" value="RNA_pol_sigma_54_core-bd"/>
</dbReference>
<dbReference type="GO" id="GO:0000428">
    <property type="term" value="C:DNA-directed RNA polymerase complex"/>
    <property type="evidence" value="ECO:0007669"/>
    <property type="project" value="UniProtKB-KW"/>
</dbReference>
<dbReference type="PROSITE" id="PS50044">
    <property type="entry name" value="SIGMA54_3"/>
    <property type="match status" value="1"/>
</dbReference>
<dbReference type="EMBL" id="QOVW01000065">
    <property type="protein sequence ID" value="RDB36198.1"/>
    <property type="molecule type" value="Genomic_DNA"/>
</dbReference>
<dbReference type="GO" id="GO:0016987">
    <property type="term" value="F:sigma factor activity"/>
    <property type="evidence" value="ECO:0007669"/>
    <property type="project" value="UniProtKB-KW"/>
</dbReference>
<sequence length="471" mass="54789">MALEIKQGLKTTQKLSLSAELKHSITVLTLGRFELEKLINEELEKNPCLVSLPTRQELENIQNYADLKQSILKSYNNSDYTERYNDIKSIELISTNNARREIADVSQFTSLHSFIENQISMLRLSDYEKECSLIILQYLDDNGFLGSDINSIAENHKIYLDDIKFALETIQKCEPSGVGARSLQECLLLQINRIEKKPKLTEKILNDYWIDFQKQNFSKISRIEKVPIDEVKLAFRFIKTQLDPKPARQFGNLLNHNVTPDVYVFKRDNKWLCSMNDNGLPRLKLSKKYSNLIEVLKKEIDKPKSKDTFKYINDNLKSAQWLVKSIKDRNKTILKVVECIIKYQENFFEKGIEYLAPLTLKVVAQELNLHESTISRATSDKYLYSPRGLFELKYFFNSAIENNSGKELANESIRQFVAELIKLEDKKNPLSDQEISEKIELNRGIKIARRTVTKYRESLGLMSSTKRIQRF</sequence>
<comment type="caution">
    <text evidence="11">The sequence shown here is derived from an EMBL/GenBank/DDBJ whole genome shotgun (WGS) entry which is preliminary data.</text>
</comment>
<dbReference type="Gene3D" id="1.10.10.60">
    <property type="entry name" value="Homeodomain-like"/>
    <property type="match status" value="1"/>
</dbReference>
<evidence type="ECO:0000256" key="4">
    <source>
        <dbReference type="ARBA" id="ARBA00022695"/>
    </source>
</evidence>
<comment type="similarity">
    <text evidence="1">Belongs to the sigma-54 factor family.</text>
</comment>
<dbReference type="PROSITE" id="PS00718">
    <property type="entry name" value="SIGMA54_2"/>
    <property type="match status" value="1"/>
</dbReference>
<dbReference type="InterPro" id="IPR007634">
    <property type="entry name" value="RNA_pol_sigma_54_DNA-bd"/>
</dbReference>
<dbReference type="RefSeq" id="WP_338637000.1">
    <property type="nucleotide sequence ID" value="NZ_CP146516.1"/>
</dbReference>
<keyword evidence="12" id="KW-1185">Reference proteome</keyword>
<keyword evidence="4" id="KW-0548">Nucleotidyltransferase</keyword>